<organism evidence="5">
    <name type="scientific">Castor canadensis</name>
    <name type="common">American beaver</name>
    <dbReference type="NCBI Taxonomy" id="51338"/>
    <lineage>
        <taxon>Eukaryota</taxon>
        <taxon>Metazoa</taxon>
        <taxon>Chordata</taxon>
        <taxon>Craniata</taxon>
        <taxon>Vertebrata</taxon>
        <taxon>Euteleostomi</taxon>
        <taxon>Mammalia</taxon>
        <taxon>Eutheria</taxon>
        <taxon>Euarchontoglires</taxon>
        <taxon>Glires</taxon>
        <taxon>Rodentia</taxon>
        <taxon>Castorimorpha</taxon>
        <taxon>Castoridae</taxon>
        <taxon>Castor</taxon>
    </lineage>
</organism>
<dbReference type="AlphaFoldDB" id="A0A8B7UYX7"/>
<dbReference type="OrthoDB" id="4473401at2759"/>
<evidence type="ECO:0000256" key="2">
    <source>
        <dbReference type="SAM" id="SignalP"/>
    </source>
</evidence>
<accession>A0A8B7UYX7</accession>
<sequence>MPAKLALFLKFFIFCSLTTPILSGMTRISEMICGKFKDPCILPMDPGSCYEIHFRYFYNKTSDTCNSFLFSGCDGNLNNFHLKIECQVACVKKPKV</sequence>
<reference evidence="5" key="1">
    <citation type="submission" date="2025-08" db="UniProtKB">
        <authorList>
            <consortium name="RefSeq"/>
        </authorList>
    </citation>
    <scope>IDENTIFICATION</scope>
    <source>
        <tissue evidence="5">Leukocyte</tissue>
    </source>
</reference>
<dbReference type="InterPro" id="IPR042943">
    <property type="entry name" value="SPINT4"/>
</dbReference>
<dbReference type="PANTHER" id="PTHR47898:SF1">
    <property type="entry name" value="KUNITZ-TYPE PROTEASE INHIBITOR 4"/>
    <property type="match status" value="1"/>
</dbReference>
<dbReference type="KEGG" id="ccan:109689257"/>
<feature type="chain" id="PRO_5034762164" evidence="2">
    <location>
        <begin position="24"/>
        <end position="96"/>
    </location>
</feature>
<keyword evidence="1" id="KW-1015">Disulfide bond</keyword>
<evidence type="ECO:0000313" key="5">
    <source>
        <dbReference type="RefSeq" id="XP_020023605.1"/>
    </source>
</evidence>
<keyword evidence="2" id="KW-0732">Signal</keyword>
<feature type="signal peptide" evidence="2">
    <location>
        <begin position="1"/>
        <end position="23"/>
    </location>
</feature>
<proteinExistence type="predicted"/>
<protein>
    <submittedName>
        <fullName evidence="5">Kunitz-type protease inhibitor 4</fullName>
    </submittedName>
</protein>
<dbReference type="Gene3D" id="4.10.410.10">
    <property type="entry name" value="Pancreatic trypsin inhibitor Kunitz domain"/>
    <property type="match status" value="1"/>
</dbReference>
<dbReference type="InterPro" id="IPR036880">
    <property type="entry name" value="Kunitz_BPTI_sf"/>
</dbReference>
<dbReference type="PANTHER" id="PTHR47898">
    <property type="entry name" value="KUNITZ-TYPE PROTEASE INHIBITOR 4"/>
    <property type="match status" value="1"/>
</dbReference>
<keyword evidence="4" id="KW-1185">Reference proteome</keyword>
<dbReference type="RefSeq" id="XP_020023605.1">
    <property type="nucleotide sequence ID" value="XM_020168016.1"/>
</dbReference>
<dbReference type="Proteomes" id="UP001732720">
    <property type="component" value="Chromosome 5"/>
</dbReference>
<dbReference type="PRINTS" id="PR00759">
    <property type="entry name" value="BASICPTASE"/>
</dbReference>
<dbReference type="CTD" id="391253"/>
<dbReference type="InterPro" id="IPR002223">
    <property type="entry name" value="Kunitz_BPTI"/>
</dbReference>
<dbReference type="SMART" id="SM00131">
    <property type="entry name" value="KU"/>
    <property type="match status" value="1"/>
</dbReference>
<evidence type="ECO:0000259" key="3">
    <source>
        <dbReference type="PROSITE" id="PS50279"/>
    </source>
</evidence>
<dbReference type="GO" id="GO:0004867">
    <property type="term" value="F:serine-type endopeptidase inhibitor activity"/>
    <property type="evidence" value="ECO:0007669"/>
    <property type="project" value="InterPro"/>
</dbReference>
<gene>
    <name evidence="5" type="primary">LOC109689257</name>
    <name evidence="5" type="synonym">Spint4</name>
</gene>
<feature type="domain" description="BPTI/Kunitz inhibitor" evidence="3">
    <location>
        <begin position="40"/>
        <end position="90"/>
    </location>
</feature>
<dbReference type="CDD" id="cd00109">
    <property type="entry name" value="Kunitz-type"/>
    <property type="match status" value="1"/>
</dbReference>
<dbReference type="InterPro" id="IPR020901">
    <property type="entry name" value="Prtase_inh_Kunz-CS"/>
</dbReference>
<name>A0A8B7UYX7_CASCN</name>
<keyword evidence="5" id="KW-0646">Protease inhibitor</keyword>
<dbReference type="SUPFAM" id="SSF57362">
    <property type="entry name" value="BPTI-like"/>
    <property type="match status" value="1"/>
</dbReference>
<evidence type="ECO:0000313" key="4">
    <source>
        <dbReference type="Proteomes" id="UP001732720"/>
    </source>
</evidence>
<dbReference type="Pfam" id="PF00014">
    <property type="entry name" value="Kunitz_BPTI"/>
    <property type="match status" value="1"/>
</dbReference>
<evidence type="ECO:0000256" key="1">
    <source>
        <dbReference type="ARBA" id="ARBA00023157"/>
    </source>
</evidence>
<dbReference type="PROSITE" id="PS00280">
    <property type="entry name" value="BPTI_KUNITZ_1"/>
    <property type="match status" value="1"/>
</dbReference>
<dbReference type="PROSITE" id="PS50279">
    <property type="entry name" value="BPTI_KUNITZ_2"/>
    <property type="match status" value="1"/>
</dbReference>